<dbReference type="InterPro" id="IPR050282">
    <property type="entry name" value="Cycloisomerase_2"/>
</dbReference>
<evidence type="ECO:0000313" key="3">
    <source>
        <dbReference type="EMBL" id="KAK8045718.1"/>
    </source>
</evidence>
<accession>A0ABR1TGF3</accession>
<dbReference type="InterPro" id="IPR019405">
    <property type="entry name" value="Lactonase_7-beta_prop"/>
</dbReference>
<protein>
    <recommendedName>
        <fullName evidence="5">Isomerase YbhE</fullName>
    </recommendedName>
</protein>
<evidence type="ECO:0000256" key="1">
    <source>
        <dbReference type="ARBA" id="ARBA00005564"/>
    </source>
</evidence>
<organism evidence="3 4">
    <name type="scientific">Apiospora saccharicola</name>
    <dbReference type="NCBI Taxonomy" id="335842"/>
    <lineage>
        <taxon>Eukaryota</taxon>
        <taxon>Fungi</taxon>
        <taxon>Dikarya</taxon>
        <taxon>Ascomycota</taxon>
        <taxon>Pezizomycotina</taxon>
        <taxon>Sordariomycetes</taxon>
        <taxon>Xylariomycetidae</taxon>
        <taxon>Amphisphaeriales</taxon>
        <taxon>Apiosporaceae</taxon>
        <taxon>Apiospora</taxon>
    </lineage>
</organism>
<name>A0ABR1TGF3_9PEZI</name>
<dbReference type="Proteomes" id="UP001446871">
    <property type="component" value="Unassembled WGS sequence"/>
</dbReference>
<evidence type="ECO:0000256" key="2">
    <source>
        <dbReference type="SAM" id="MobiDB-lite"/>
    </source>
</evidence>
<comment type="caution">
    <text evidence="3">The sequence shown here is derived from an EMBL/GenBank/DDBJ whole genome shotgun (WGS) entry which is preliminary data.</text>
</comment>
<keyword evidence="4" id="KW-1185">Reference proteome</keyword>
<comment type="similarity">
    <text evidence="1">Belongs to the cycloisomerase 2 family.</text>
</comment>
<evidence type="ECO:0008006" key="5">
    <source>
        <dbReference type="Google" id="ProtNLM"/>
    </source>
</evidence>
<reference evidence="3 4" key="1">
    <citation type="submission" date="2023-01" db="EMBL/GenBank/DDBJ databases">
        <title>Analysis of 21 Apiospora genomes using comparative genomics revels a genus with tremendous synthesis potential of carbohydrate active enzymes and secondary metabolites.</title>
        <authorList>
            <person name="Sorensen T."/>
        </authorList>
    </citation>
    <scope>NUCLEOTIDE SEQUENCE [LARGE SCALE GENOMIC DNA]</scope>
    <source>
        <strain evidence="3 4">CBS 83171</strain>
    </source>
</reference>
<dbReference type="PANTHER" id="PTHR30344">
    <property type="entry name" value="6-PHOSPHOGLUCONOLACTONASE-RELATED"/>
    <property type="match status" value="1"/>
</dbReference>
<dbReference type="InterPro" id="IPR015943">
    <property type="entry name" value="WD40/YVTN_repeat-like_dom_sf"/>
</dbReference>
<dbReference type="Pfam" id="PF10282">
    <property type="entry name" value="Lactonase"/>
    <property type="match status" value="1"/>
</dbReference>
<dbReference type="PANTHER" id="PTHR30344:SF1">
    <property type="entry name" value="6-PHOSPHOGLUCONOLACTONASE"/>
    <property type="match status" value="1"/>
</dbReference>
<feature type="region of interest" description="Disordered" evidence="2">
    <location>
        <begin position="1"/>
        <end position="20"/>
    </location>
</feature>
<dbReference type="EMBL" id="JAQQWM010000009">
    <property type="protein sequence ID" value="KAK8045718.1"/>
    <property type="molecule type" value="Genomic_DNA"/>
</dbReference>
<dbReference type="Gene3D" id="2.130.10.10">
    <property type="entry name" value="YVTN repeat-like/Quinoprotein amine dehydrogenase"/>
    <property type="match status" value="1"/>
</dbReference>
<proteinExistence type="inferred from homology"/>
<dbReference type="InterPro" id="IPR011045">
    <property type="entry name" value="N2O_reductase_N"/>
</dbReference>
<gene>
    <name evidence="3" type="ORF">PG996_013782</name>
</gene>
<dbReference type="SUPFAM" id="SSF50974">
    <property type="entry name" value="Nitrous oxide reductase, N-terminal domain"/>
    <property type="match status" value="1"/>
</dbReference>
<evidence type="ECO:0000313" key="4">
    <source>
        <dbReference type="Proteomes" id="UP001446871"/>
    </source>
</evidence>
<feature type="region of interest" description="Disordered" evidence="2">
    <location>
        <begin position="119"/>
        <end position="144"/>
    </location>
</feature>
<feature type="compositionally biased region" description="Polar residues" evidence="2">
    <location>
        <begin position="119"/>
        <end position="131"/>
    </location>
</feature>
<sequence length="247" mass="26035">MSRPGPVKSRQDKPHPNAIFPDPTQGFLLVPDLGADVIRIFAVDPDFGTLTPCRPAKTGDGGGPRHGAFYQTAGNASTVLYIFNELSNTVSVWTLENPPATDRDGCLSLTKTKTQTISTFAPGTSAPQPQRQSRRVARPRQPSDSIAHYTIDPATGALTWGEAANAHAWCPTTFDINRNGTLVAVGGQATAKVVILERDPATGKSGEDAVAVGAAIGYGGSTNAMDGFEPPALGRVKEELVSSHIHH</sequence>